<evidence type="ECO:0000256" key="10">
    <source>
        <dbReference type="ARBA" id="ARBA00023204"/>
    </source>
</evidence>
<dbReference type="GO" id="GO:0003684">
    <property type="term" value="F:damaged DNA binding"/>
    <property type="evidence" value="ECO:0007669"/>
    <property type="project" value="InterPro"/>
</dbReference>
<dbReference type="Gene3D" id="1.10.8.50">
    <property type="match status" value="1"/>
</dbReference>
<keyword evidence="12" id="KW-0511">Multifunctional enzyme</keyword>
<dbReference type="FunFam" id="1.10.8.50:FF:000003">
    <property type="entry name" value="Formamidopyrimidine-DNA glycosylase"/>
    <property type="match status" value="1"/>
</dbReference>
<keyword evidence="18" id="KW-1185">Reference proteome</keyword>
<keyword evidence="5" id="KW-0227">DNA damage</keyword>
<comment type="cofactor">
    <cofactor evidence="1">
        <name>Zn(2+)</name>
        <dbReference type="ChEBI" id="CHEBI:29105"/>
    </cofactor>
</comment>
<keyword evidence="13" id="KW-0326">Glycosidase</keyword>
<dbReference type="GO" id="GO:0008270">
    <property type="term" value="F:zinc ion binding"/>
    <property type="evidence" value="ECO:0007669"/>
    <property type="project" value="UniProtKB-KW"/>
</dbReference>
<keyword evidence="6 15" id="KW-0863">Zinc-finger</keyword>
<dbReference type="PANTHER" id="PTHR22993:SF9">
    <property type="entry name" value="FORMAMIDOPYRIMIDINE-DNA GLYCOSYLASE"/>
    <property type="match status" value="1"/>
</dbReference>
<dbReference type="PROSITE" id="PS51066">
    <property type="entry name" value="ZF_FPG_2"/>
    <property type="match status" value="1"/>
</dbReference>
<keyword evidence="9" id="KW-0238">DNA-binding</keyword>
<evidence type="ECO:0000256" key="12">
    <source>
        <dbReference type="ARBA" id="ARBA00023268"/>
    </source>
</evidence>
<dbReference type="InterPro" id="IPR000214">
    <property type="entry name" value="Znf_DNA_glyclase/AP_lyase"/>
</dbReference>
<dbReference type="PANTHER" id="PTHR22993">
    <property type="entry name" value="FORMAMIDOPYRIMIDINE-DNA GLYCOSYLASE"/>
    <property type="match status" value="1"/>
</dbReference>
<evidence type="ECO:0000256" key="11">
    <source>
        <dbReference type="ARBA" id="ARBA00023239"/>
    </source>
</evidence>
<evidence type="ECO:0000256" key="6">
    <source>
        <dbReference type="ARBA" id="ARBA00022771"/>
    </source>
</evidence>
<dbReference type="InterPro" id="IPR015886">
    <property type="entry name" value="H2TH_FPG"/>
</dbReference>
<evidence type="ECO:0000256" key="4">
    <source>
        <dbReference type="ARBA" id="ARBA00022723"/>
    </source>
</evidence>
<evidence type="ECO:0000256" key="13">
    <source>
        <dbReference type="ARBA" id="ARBA00023295"/>
    </source>
</evidence>
<proteinExistence type="inferred from homology"/>
<keyword evidence="4" id="KW-0479">Metal-binding</keyword>
<evidence type="ECO:0000256" key="15">
    <source>
        <dbReference type="PROSITE-ProRule" id="PRU00391"/>
    </source>
</evidence>
<dbReference type="GO" id="GO:0140078">
    <property type="term" value="F:class I DNA-(apurinic or apyrimidinic site) endonuclease activity"/>
    <property type="evidence" value="ECO:0007669"/>
    <property type="project" value="UniProtKB-EC"/>
</dbReference>
<evidence type="ECO:0000259" key="16">
    <source>
        <dbReference type="PROSITE" id="PS51066"/>
    </source>
</evidence>
<keyword evidence="7" id="KW-0378">Hydrolase</keyword>
<comment type="similarity">
    <text evidence="2">Belongs to the FPG family.</text>
</comment>
<comment type="catalytic activity">
    <reaction evidence="14">
        <text>2'-deoxyribonucleotide-(2'-deoxyribose 5'-phosphate)-2'-deoxyribonucleotide-DNA = a 3'-end 2'-deoxyribonucleotide-(2,3-dehydro-2,3-deoxyribose 5'-phosphate)-DNA + a 5'-end 5'-phospho-2'-deoxyribonucleoside-DNA + H(+)</text>
        <dbReference type="Rhea" id="RHEA:66592"/>
        <dbReference type="Rhea" id="RHEA-COMP:13180"/>
        <dbReference type="Rhea" id="RHEA-COMP:16897"/>
        <dbReference type="Rhea" id="RHEA-COMP:17067"/>
        <dbReference type="ChEBI" id="CHEBI:15378"/>
        <dbReference type="ChEBI" id="CHEBI:136412"/>
        <dbReference type="ChEBI" id="CHEBI:157695"/>
        <dbReference type="ChEBI" id="CHEBI:167181"/>
        <dbReference type="EC" id="4.2.99.18"/>
    </reaction>
</comment>
<evidence type="ECO:0000256" key="5">
    <source>
        <dbReference type="ARBA" id="ARBA00022763"/>
    </source>
</evidence>
<accession>A0A8F1MAF2</accession>
<evidence type="ECO:0000256" key="1">
    <source>
        <dbReference type="ARBA" id="ARBA00001947"/>
    </source>
</evidence>
<dbReference type="EMBL" id="CP076459">
    <property type="protein sequence ID" value="QWQ31490.1"/>
    <property type="molecule type" value="Genomic_DNA"/>
</dbReference>
<evidence type="ECO:0000256" key="14">
    <source>
        <dbReference type="ARBA" id="ARBA00044632"/>
    </source>
</evidence>
<evidence type="ECO:0000256" key="3">
    <source>
        <dbReference type="ARBA" id="ARBA00012720"/>
    </source>
</evidence>
<keyword evidence="8" id="KW-0862">Zinc</keyword>
<dbReference type="InterPro" id="IPR010979">
    <property type="entry name" value="Ribosomal_uS13-like_H2TH"/>
</dbReference>
<dbReference type="GO" id="GO:0006284">
    <property type="term" value="P:base-excision repair"/>
    <property type="evidence" value="ECO:0007669"/>
    <property type="project" value="InterPro"/>
</dbReference>
<dbReference type="AlphaFoldDB" id="A0A8F1MAF2"/>
<dbReference type="KEGG" id="mvl:KOY49_00385"/>
<protein>
    <recommendedName>
        <fullName evidence="3">DNA-(apurinic or apyrimidinic site) lyase</fullName>
        <ecNumber evidence="3">4.2.99.18</ecNumber>
    </recommendedName>
</protein>
<dbReference type="GO" id="GO:0034039">
    <property type="term" value="F:8-oxo-7,8-dihydroguanine DNA N-glycosylase activity"/>
    <property type="evidence" value="ECO:0007669"/>
    <property type="project" value="TreeGrafter"/>
</dbReference>
<name>A0A8F1MAF2_9BACT</name>
<gene>
    <name evidence="17" type="ORF">KOY49_00385</name>
</gene>
<evidence type="ECO:0000313" key="17">
    <source>
        <dbReference type="EMBL" id="QWQ31490.1"/>
    </source>
</evidence>
<dbReference type="SUPFAM" id="SSF46946">
    <property type="entry name" value="S13-like H2TH domain"/>
    <property type="match status" value="1"/>
</dbReference>
<evidence type="ECO:0000256" key="2">
    <source>
        <dbReference type="ARBA" id="ARBA00009409"/>
    </source>
</evidence>
<reference evidence="17" key="1">
    <citation type="submission" date="2021-06" db="EMBL/GenBank/DDBJ databases">
        <title>An adapted protocol for Saccharibacteria cultivation: two new species join this phylum of Candidate Phyla Radiations.</title>
        <authorList>
            <person name="Ibrahim A."/>
            <person name="Maatouk M."/>
            <person name="Raoult D."/>
            <person name="Bittar F."/>
        </authorList>
    </citation>
    <scope>NUCLEOTIDE SEQUENCE</scope>
    <source>
        <strain evidence="17">IHU2</strain>
    </source>
</reference>
<keyword evidence="10" id="KW-0234">DNA repair</keyword>
<evidence type="ECO:0000256" key="7">
    <source>
        <dbReference type="ARBA" id="ARBA00022801"/>
    </source>
</evidence>
<dbReference type="Pfam" id="PF06831">
    <property type="entry name" value="H2TH"/>
    <property type="match status" value="1"/>
</dbReference>
<evidence type="ECO:0000256" key="8">
    <source>
        <dbReference type="ARBA" id="ARBA00022833"/>
    </source>
</evidence>
<evidence type="ECO:0000256" key="9">
    <source>
        <dbReference type="ARBA" id="ARBA00023125"/>
    </source>
</evidence>
<organism evidence="17 18">
    <name type="scientific">Candidatus Minimicrobia vallesae</name>
    <dbReference type="NCBI Taxonomy" id="2841264"/>
    <lineage>
        <taxon>Bacteria</taxon>
        <taxon>Candidatus Saccharimonadota</taxon>
        <taxon>Candidatus Saccharimonadota incertae sedis</taxon>
        <taxon>Candidatus Minimicrobia</taxon>
    </lineage>
</organism>
<evidence type="ECO:0000313" key="18">
    <source>
        <dbReference type="Proteomes" id="UP000677117"/>
    </source>
</evidence>
<dbReference type="RefSeq" id="WP_232736262.1">
    <property type="nucleotide sequence ID" value="NZ_CP076459.1"/>
</dbReference>
<sequence>MVRNRSIKKLEAGDFIKRIRRRQNSMIKPAFLDQSVIAGVGNIYADEALWAAKIHPQTRVKNISDNQLEDLFNELRQILQLSIDQGGSTDKNYVDAEGRKGNYLSFAHVFRREGQPCHRHPDQEIVKMKVSGRGTHICPVCQVEAK</sequence>
<dbReference type="SUPFAM" id="SSF57716">
    <property type="entry name" value="Glucocorticoid receptor-like (DNA-binding domain)"/>
    <property type="match status" value="1"/>
</dbReference>
<dbReference type="Proteomes" id="UP000677117">
    <property type="component" value="Chromosome"/>
</dbReference>
<dbReference type="SMART" id="SM01232">
    <property type="entry name" value="H2TH"/>
    <property type="match status" value="1"/>
</dbReference>
<dbReference type="EC" id="4.2.99.18" evidence="3"/>
<feature type="domain" description="FPG-type" evidence="16">
    <location>
        <begin position="108"/>
        <end position="143"/>
    </location>
</feature>
<keyword evidence="11" id="KW-0456">Lyase</keyword>